<name>A0ABW1SM60_9LACO</name>
<evidence type="ECO:0000313" key="5">
    <source>
        <dbReference type="Proteomes" id="UP001596171"/>
    </source>
</evidence>
<evidence type="ECO:0000313" key="4">
    <source>
        <dbReference type="EMBL" id="MFC6202695.1"/>
    </source>
</evidence>
<dbReference type="InterPro" id="IPR015797">
    <property type="entry name" value="NUDIX_hydrolase-like_dom_sf"/>
</dbReference>
<dbReference type="InterPro" id="IPR007344">
    <property type="entry name" value="GrpB/CoaE"/>
</dbReference>
<dbReference type="Pfam" id="PF00293">
    <property type="entry name" value="NUDIX"/>
    <property type="match status" value="1"/>
</dbReference>
<evidence type="ECO:0000259" key="3">
    <source>
        <dbReference type="PROSITE" id="PS51462"/>
    </source>
</evidence>
<dbReference type="Gene3D" id="3.90.79.10">
    <property type="entry name" value="Nucleoside Triphosphate Pyrophosphohydrolase"/>
    <property type="match status" value="1"/>
</dbReference>
<dbReference type="EMBL" id="JBHSSE010000027">
    <property type="protein sequence ID" value="MFC6202695.1"/>
    <property type="molecule type" value="Genomic_DNA"/>
</dbReference>
<dbReference type="RefSeq" id="WP_137616768.1">
    <property type="nucleotide sequence ID" value="NZ_BJDI01000011.1"/>
</dbReference>
<comment type="caution">
    <text evidence="4">The sequence shown here is derived from an EMBL/GenBank/DDBJ whole genome shotgun (WGS) entry which is preliminary data.</text>
</comment>
<dbReference type="Pfam" id="PF04229">
    <property type="entry name" value="GrpB"/>
    <property type="match status" value="1"/>
</dbReference>
<dbReference type="PROSITE" id="PS00893">
    <property type="entry name" value="NUDIX_BOX"/>
    <property type="match status" value="1"/>
</dbReference>
<dbReference type="SUPFAM" id="SSF55811">
    <property type="entry name" value="Nudix"/>
    <property type="match status" value="1"/>
</dbReference>
<dbReference type="PRINTS" id="PR00502">
    <property type="entry name" value="NUDIXFAMILY"/>
</dbReference>
<dbReference type="Proteomes" id="UP001596171">
    <property type="component" value="Unassembled WGS sequence"/>
</dbReference>
<gene>
    <name evidence="4" type="ORF">ACFP1L_12555</name>
</gene>
<protein>
    <submittedName>
        <fullName evidence="4">GrpB family protein</fullName>
    </submittedName>
</protein>
<sequence length="316" mass="34994">MTTKTLVSYQPAWQSLATDLQTELKQHLTTDLIEAGHVGSTAMPKVPARPIIDIALLVSNDDQAVATLKSAFDLTTITNQPATYQLNWHNQAVNLLLFTDADAYQTVINFRDYINAHRTDSRKYTAVRQTALTSDDYYAAKTDFVTSLNGKVSDWLATKDAHETHDRTVRAELVNMCLIMNPETHEVIVENKIDAKWTGLTFPGGHVDPGESQIHAMQREVREETGLTVTNLKLVGTVTWVENDAGDVSLGTLYTTCDYSGDLLAGSYEGAISWQPLSALTPDKLAPGIEPILNVFTNPDLNEAFWGFDDDQLNVY</sequence>
<comment type="similarity">
    <text evidence="2">Belongs to the Nudix hydrolase family.</text>
</comment>
<reference evidence="5" key="1">
    <citation type="journal article" date="2019" name="Int. J. Syst. Evol. Microbiol.">
        <title>The Global Catalogue of Microorganisms (GCM) 10K type strain sequencing project: providing services to taxonomists for standard genome sequencing and annotation.</title>
        <authorList>
            <consortium name="The Broad Institute Genomics Platform"/>
            <consortium name="The Broad Institute Genome Sequencing Center for Infectious Disease"/>
            <person name="Wu L."/>
            <person name="Ma J."/>
        </authorList>
    </citation>
    <scope>NUCLEOTIDE SEQUENCE [LARGE SCALE GENOMIC DNA]</scope>
    <source>
        <strain evidence="5">CCM 8930</strain>
    </source>
</reference>
<dbReference type="PANTHER" id="PTHR34822:SF1">
    <property type="entry name" value="GRPB FAMILY PROTEIN"/>
    <property type="match status" value="1"/>
</dbReference>
<evidence type="ECO:0000256" key="2">
    <source>
        <dbReference type="RuleBase" id="RU003476"/>
    </source>
</evidence>
<dbReference type="CDD" id="cd18875">
    <property type="entry name" value="NUDIX_Hydrolase"/>
    <property type="match status" value="1"/>
</dbReference>
<keyword evidence="5" id="KW-1185">Reference proteome</keyword>
<organism evidence="4 5">
    <name type="scientific">Lactiplantibacillus nangangensis</name>
    <dbReference type="NCBI Taxonomy" id="2559917"/>
    <lineage>
        <taxon>Bacteria</taxon>
        <taxon>Bacillati</taxon>
        <taxon>Bacillota</taxon>
        <taxon>Bacilli</taxon>
        <taxon>Lactobacillales</taxon>
        <taxon>Lactobacillaceae</taxon>
        <taxon>Lactiplantibacillus</taxon>
    </lineage>
</organism>
<dbReference type="Gene3D" id="3.30.460.10">
    <property type="entry name" value="Beta Polymerase, domain 2"/>
    <property type="match status" value="1"/>
</dbReference>
<dbReference type="InterPro" id="IPR020084">
    <property type="entry name" value="NUDIX_hydrolase_CS"/>
</dbReference>
<dbReference type="InterPro" id="IPR000086">
    <property type="entry name" value="NUDIX_hydrolase_dom"/>
</dbReference>
<dbReference type="PROSITE" id="PS51462">
    <property type="entry name" value="NUDIX"/>
    <property type="match status" value="1"/>
</dbReference>
<keyword evidence="1 2" id="KW-0378">Hydrolase</keyword>
<dbReference type="InterPro" id="IPR020476">
    <property type="entry name" value="Nudix_hydrolase"/>
</dbReference>
<dbReference type="InterPro" id="IPR043519">
    <property type="entry name" value="NT_sf"/>
</dbReference>
<evidence type="ECO:0000256" key="1">
    <source>
        <dbReference type="ARBA" id="ARBA00022801"/>
    </source>
</evidence>
<accession>A0ABW1SM60</accession>
<proteinExistence type="inferred from homology"/>
<feature type="domain" description="Nudix hydrolase" evidence="3">
    <location>
        <begin position="170"/>
        <end position="298"/>
    </location>
</feature>
<dbReference type="SUPFAM" id="SSF81301">
    <property type="entry name" value="Nucleotidyltransferase"/>
    <property type="match status" value="1"/>
</dbReference>
<dbReference type="PANTHER" id="PTHR34822">
    <property type="entry name" value="GRPB DOMAIN PROTEIN (AFU_ORTHOLOGUE AFUA_1G01530)"/>
    <property type="match status" value="1"/>
</dbReference>